<accession>A0A834KE92</accession>
<gene>
    <name evidence="1" type="ORF">HZH66_004069</name>
</gene>
<dbReference type="AlphaFoldDB" id="A0A834KE92"/>
<protein>
    <submittedName>
        <fullName evidence="1">Uncharacterized protein</fullName>
    </submittedName>
</protein>
<evidence type="ECO:0000313" key="2">
    <source>
        <dbReference type="Proteomes" id="UP000614350"/>
    </source>
</evidence>
<name>A0A834KE92_VESVU</name>
<keyword evidence="2" id="KW-1185">Reference proteome</keyword>
<reference evidence="1" key="1">
    <citation type="journal article" date="2020" name="G3 (Bethesda)">
        <title>High-Quality Assemblies for Three Invasive Social Wasps from the &lt;i&gt;Vespula&lt;/i&gt; Genus.</title>
        <authorList>
            <person name="Harrop T.W.R."/>
            <person name="Guhlin J."/>
            <person name="McLaughlin G.M."/>
            <person name="Permina E."/>
            <person name="Stockwell P."/>
            <person name="Gilligan J."/>
            <person name="Le Lec M.F."/>
            <person name="Gruber M.A.M."/>
            <person name="Quinn O."/>
            <person name="Lovegrove M."/>
            <person name="Duncan E.J."/>
            <person name="Remnant E.J."/>
            <person name="Van Eeckhoven J."/>
            <person name="Graham B."/>
            <person name="Knapp R.A."/>
            <person name="Langford K.W."/>
            <person name="Kronenberg Z."/>
            <person name="Press M.O."/>
            <person name="Eacker S.M."/>
            <person name="Wilson-Rankin E.E."/>
            <person name="Purcell J."/>
            <person name="Lester P.J."/>
            <person name="Dearden P.K."/>
        </authorList>
    </citation>
    <scope>NUCLEOTIDE SEQUENCE</scope>
    <source>
        <strain evidence="1">Marl-1</strain>
    </source>
</reference>
<comment type="caution">
    <text evidence="1">The sequence shown here is derived from an EMBL/GenBank/DDBJ whole genome shotgun (WGS) entry which is preliminary data.</text>
</comment>
<dbReference type="EMBL" id="JACSEA010000003">
    <property type="protein sequence ID" value="KAF7405163.1"/>
    <property type="molecule type" value="Genomic_DNA"/>
</dbReference>
<organism evidence="1 2">
    <name type="scientific">Vespula vulgaris</name>
    <name type="common">Yellow jacket</name>
    <name type="synonym">Wasp</name>
    <dbReference type="NCBI Taxonomy" id="7454"/>
    <lineage>
        <taxon>Eukaryota</taxon>
        <taxon>Metazoa</taxon>
        <taxon>Ecdysozoa</taxon>
        <taxon>Arthropoda</taxon>
        <taxon>Hexapoda</taxon>
        <taxon>Insecta</taxon>
        <taxon>Pterygota</taxon>
        <taxon>Neoptera</taxon>
        <taxon>Endopterygota</taxon>
        <taxon>Hymenoptera</taxon>
        <taxon>Apocrita</taxon>
        <taxon>Aculeata</taxon>
        <taxon>Vespoidea</taxon>
        <taxon>Vespidae</taxon>
        <taxon>Vespinae</taxon>
        <taxon>Vespula</taxon>
    </lineage>
</organism>
<dbReference type="Proteomes" id="UP000614350">
    <property type="component" value="Unassembled WGS sequence"/>
</dbReference>
<evidence type="ECO:0000313" key="1">
    <source>
        <dbReference type="EMBL" id="KAF7405163.1"/>
    </source>
</evidence>
<proteinExistence type="predicted"/>
<sequence length="210" mass="24215">MGQVMGEMPTTMAGLKEERDRVLHWSGEILAKVSDNVHSEDTFLMDYTDEKLNQKVKVWIDKGTAQVNAALGKIPNISQECKNTTLAKIEKLKEEFSSKIRKEYESAYSEIQKFTKKVDKFGGEERKIHEAIQQIEKEAGGDIAKFQKKLGPLRLKVFKNLETGEKFQFEDKRLKDTFTKKVHEIDSKLASECDKRIEKIIKEVEKCMPK</sequence>